<evidence type="ECO:0000256" key="1">
    <source>
        <dbReference type="SAM" id="MobiDB-lite"/>
    </source>
</evidence>
<dbReference type="Proteomes" id="UP001157418">
    <property type="component" value="Unassembled WGS sequence"/>
</dbReference>
<proteinExistence type="predicted"/>
<name>A0AAU9NRD9_9ASTR</name>
<feature type="region of interest" description="Disordered" evidence="1">
    <location>
        <begin position="117"/>
        <end position="173"/>
    </location>
</feature>
<feature type="compositionally biased region" description="Basic and acidic residues" evidence="1">
    <location>
        <begin position="136"/>
        <end position="153"/>
    </location>
</feature>
<dbReference type="EMBL" id="CAKMRJ010005412">
    <property type="protein sequence ID" value="CAH1440444.1"/>
    <property type="molecule type" value="Genomic_DNA"/>
</dbReference>
<gene>
    <name evidence="2" type="ORF">LVIROSA_LOCUS26580</name>
</gene>
<accession>A0AAU9NRD9</accession>
<dbReference type="AlphaFoldDB" id="A0AAU9NRD9"/>
<evidence type="ECO:0000313" key="3">
    <source>
        <dbReference type="Proteomes" id="UP001157418"/>
    </source>
</evidence>
<feature type="region of interest" description="Disordered" evidence="1">
    <location>
        <begin position="65"/>
        <end position="86"/>
    </location>
</feature>
<sequence>MENHTHRRPFICHVHHELTTTFIAISTISTNVSTDDNNSSQKSVVGMAVHKAGDLAIWSDDRINKVGESSGKSTDGLKGRDGRRDEIEVRSRKRGYILGKVSKRGKNATPVCLIVESDDDDDDHVGLNEPSPPNHCEFRTEETSGSGKVEKKLRSGRSSKRGKNTNRNSLIDD</sequence>
<feature type="compositionally biased region" description="Basic and acidic residues" evidence="1">
    <location>
        <begin position="75"/>
        <end position="86"/>
    </location>
</feature>
<evidence type="ECO:0000313" key="2">
    <source>
        <dbReference type="EMBL" id="CAH1440444.1"/>
    </source>
</evidence>
<reference evidence="2 3" key="1">
    <citation type="submission" date="2022-01" db="EMBL/GenBank/DDBJ databases">
        <authorList>
            <person name="Xiong W."/>
            <person name="Schranz E."/>
        </authorList>
    </citation>
    <scope>NUCLEOTIDE SEQUENCE [LARGE SCALE GENOMIC DNA]</scope>
</reference>
<feature type="compositionally biased region" description="Basic residues" evidence="1">
    <location>
        <begin position="154"/>
        <end position="164"/>
    </location>
</feature>
<organism evidence="2 3">
    <name type="scientific">Lactuca virosa</name>
    <dbReference type="NCBI Taxonomy" id="75947"/>
    <lineage>
        <taxon>Eukaryota</taxon>
        <taxon>Viridiplantae</taxon>
        <taxon>Streptophyta</taxon>
        <taxon>Embryophyta</taxon>
        <taxon>Tracheophyta</taxon>
        <taxon>Spermatophyta</taxon>
        <taxon>Magnoliopsida</taxon>
        <taxon>eudicotyledons</taxon>
        <taxon>Gunneridae</taxon>
        <taxon>Pentapetalae</taxon>
        <taxon>asterids</taxon>
        <taxon>campanulids</taxon>
        <taxon>Asterales</taxon>
        <taxon>Asteraceae</taxon>
        <taxon>Cichorioideae</taxon>
        <taxon>Cichorieae</taxon>
        <taxon>Lactucinae</taxon>
        <taxon>Lactuca</taxon>
    </lineage>
</organism>
<protein>
    <submittedName>
        <fullName evidence="2">Uncharacterized protein</fullName>
    </submittedName>
</protein>
<comment type="caution">
    <text evidence="2">The sequence shown here is derived from an EMBL/GenBank/DDBJ whole genome shotgun (WGS) entry which is preliminary data.</text>
</comment>
<keyword evidence="3" id="KW-1185">Reference proteome</keyword>